<proteinExistence type="predicted"/>
<evidence type="ECO:0000313" key="1">
    <source>
        <dbReference type="EMBL" id="KAK9712013.1"/>
    </source>
</evidence>
<evidence type="ECO:0000313" key="2">
    <source>
        <dbReference type="Proteomes" id="UP001458880"/>
    </source>
</evidence>
<sequence length="163" mass="18976">MLSKEDETLNWEGMDLQDVEKLGKVFSKYDNQEESWFGLASEFEPLSYTILGYSQEKLQNLPRQNLQSLMKATHEFLSNTPADRFLIPNRFLISILPKLESKLAKNTWQDIILAYKTTFVQYWHLSLIQVDLNALDNALLSYSQDKFENFSCLNLQSLKKVKG</sequence>
<name>A0AAW1K2J9_POPJA</name>
<organism evidence="1 2">
    <name type="scientific">Popillia japonica</name>
    <name type="common">Japanese beetle</name>
    <dbReference type="NCBI Taxonomy" id="7064"/>
    <lineage>
        <taxon>Eukaryota</taxon>
        <taxon>Metazoa</taxon>
        <taxon>Ecdysozoa</taxon>
        <taxon>Arthropoda</taxon>
        <taxon>Hexapoda</taxon>
        <taxon>Insecta</taxon>
        <taxon>Pterygota</taxon>
        <taxon>Neoptera</taxon>
        <taxon>Endopterygota</taxon>
        <taxon>Coleoptera</taxon>
        <taxon>Polyphaga</taxon>
        <taxon>Scarabaeiformia</taxon>
        <taxon>Scarabaeidae</taxon>
        <taxon>Rutelinae</taxon>
        <taxon>Popillia</taxon>
    </lineage>
</organism>
<gene>
    <name evidence="1" type="ORF">QE152_g25105</name>
</gene>
<protein>
    <submittedName>
        <fullName evidence="1">Uncharacterized protein</fullName>
    </submittedName>
</protein>
<accession>A0AAW1K2J9</accession>
<reference evidence="1 2" key="1">
    <citation type="journal article" date="2024" name="BMC Genomics">
        <title>De novo assembly and annotation of Popillia japonica's genome with initial clues to its potential as an invasive pest.</title>
        <authorList>
            <person name="Cucini C."/>
            <person name="Boschi S."/>
            <person name="Funari R."/>
            <person name="Cardaioli E."/>
            <person name="Iannotti N."/>
            <person name="Marturano G."/>
            <person name="Paoli F."/>
            <person name="Bruttini M."/>
            <person name="Carapelli A."/>
            <person name="Frati F."/>
            <person name="Nardi F."/>
        </authorList>
    </citation>
    <scope>NUCLEOTIDE SEQUENCE [LARGE SCALE GENOMIC DNA]</scope>
    <source>
        <strain evidence="1">DMR45628</strain>
    </source>
</reference>
<keyword evidence="2" id="KW-1185">Reference proteome</keyword>
<dbReference type="Proteomes" id="UP001458880">
    <property type="component" value="Unassembled WGS sequence"/>
</dbReference>
<dbReference type="AlphaFoldDB" id="A0AAW1K2J9"/>
<dbReference type="EMBL" id="JASPKY010000269">
    <property type="protein sequence ID" value="KAK9712013.1"/>
    <property type="molecule type" value="Genomic_DNA"/>
</dbReference>
<comment type="caution">
    <text evidence="1">The sequence shown here is derived from an EMBL/GenBank/DDBJ whole genome shotgun (WGS) entry which is preliminary data.</text>
</comment>